<keyword evidence="6" id="KW-1185">Reference proteome</keyword>
<evidence type="ECO:0000313" key="6">
    <source>
        <dbReference type="Proteomes" id="UP000029577"/>
    </source>
</evidence>
<keyword evidence="2" id="KW-0472">Membrane</keyword>
<dbReference type="AlphaFoldDB" id="A0A095T6C8"/>
<dbReference type="Proteomes" id="UP000029577">
    <property type="component" value="Unassembled WGS sequence"/>
</dbReference>
<dbReference type="GO" id="GO:0019867">
    <property type="term" value="C:outer membrane"/>
    <property type="evidence" value="ECO:0007669"/>
    <property type="project" value="InterPro"/>
</dbReference>
<dbReference type="Pfam" id="PF01103">
    <property type="entry name" value="Omp85"/>
    <property type="match status" value="1"/>
</dbReference>
<feature type="domain" description="Bacterial surface antigen (D15)" evidence="4">
    <location>
        <begin position="116"/>
        <end position="380"/>
    </location>
</feature>
<evidence type="ECO:0000256" key="3">
    <source>
        <dbReference type="SAM" id="SignalP"/>
    </source>
</evidence>
<dbReference type="InterPro" id="IPR000184">
    <property type="entry name" value="Bac_surfAg_D15"/>
</dbReference>
<comment type="subcellular location">
    <subcellularLocation>
        <location evidence="1">Membrane</location>
    </subcellularLocation>
</comment>
<gene>
    <name evidence="5" type="ORF">HA49_15840</name>
</gene>
<proteinExistence type="predicted"/>
<reference evidence="5" key="1">
    <citation type="submission" date="2014-12" db="EMBL/GenBank/DDBJ databases">
        <title>The draft genome of the Tatumella morbirosei type strain, LMG23360T isolated from pineapple rot.</title>
        <authorList>
            <person name="Smits T.H."/>
            <person name="Palmer M."/>
            <person name="Venter S.N."/>
            <person name="Duffy B."/>
            <person name="Steenkamp E.T."/>
            <person name="Chan W.Y."/>
            <person name="Coutinho T.A."/>
            <person name="Coetzee M.P."/>
            <person name="De Maayer P."/>
        </authorList>
    </citation>
    <scope>NUCLEOTIDE SEQUENCE [LARGE SCALE GENOMIC DNA]</scope>
    <source>
        <strain evidence="5">LMG 23360</strain>
    </source>
</reference>
<dbReference type="eggNOG" id="COG0729">
    <property type="taxonomic scope" value="Bacteria"/>
</dbReference>
<accession>A0A095T6C8</accession>
<comment type="caution">
    <text evidence="5">The sequence shown here is derived from an EMBL/GenBank/DDBJ whole genome shotgun (WGS) entry which is preliminary data.</text>
</comment>
<feature type="chain" id="PRO_5001911450" evidence="3">
    <location>
        <begin position="23"/>
        <end position="380"/>
    </location>
</feature>
<evidence type="ECO:0000313" key="5">
    <source>
        <dbReference type="EMBL" id="KGD72222.1"/>
    </source>
</evidence>
<evidence type="ECO:0000256" key="1">
    <source>
        <dbReference type="ARBA" id="ARBA00004370"/>
    </source>
</evidence>
<dbReference type="EMBL" id="JPKR02000003">
    <property type="protein sequence ID" value="KGD72222.1"/>
    <property type="molecule type" value="Genomic_DNA"/>
</dbReference>
<feature type="signal peptide" evidence="3">
    <location>
        <begin position="1"/>
        <end position="22"/>
    </location>
</feature>
<sequence>MYCRLAKILVLGGALWSSLTSAQVLPSRQQIDHWLTPLGASRTFDSGHGIDWGIMPGPFYTPELGVGLGMVVAGLYRPDANDHISQNSSVTVSGYASSTGAAGLHLNNYSFYDNDRWRLFTEATLSHTPTWYWGKGFTAGRQNRNRVRYISQEISVIPQVLRQIAPDTYLGAGWSLNNMQAGGIRDKHKPGPEQQADGQGVFSSGPLLSLSYDSRDFVPNPHRGIDASLQYIRYRRQTGSDTGFDAWTAHFSAYHALDDKRVIAFEINGAFTGGQVPWNMQPLLGDSNHFRGYYPGRYRDRNVITTQLEYRHALSWRNGVVGWIGSGTMAPHFSASLAERWLPTVGAGYRFEFKPGMNIRLDYGIGKGSSAFYFQAGEAF</sequence>
<dbReference type="OrthoDB" id="9771071at2"/>
<dbReference type="RefSeq" id="WP_038021571.1">
    <property type="nucleotide sequence ID" value="NZ_JPKR02000003.1"/>
</dbReference>
<evidence type="ECO:0000259" key="4">
    <source>
        <dbReference type="Pfam" id="PF01103"/>
    </source>
</evidence>
<name>A0A095T6C8_9GAMM</name>
<keyword evidence="3" id="KW-0732">Signal</keyword>
<organism evidence="5 6">
    <name type="scientific">Tatumella morbirosei</name>
    <dbReference type="NCBI Taxonomy" id="642227"/>
    <lineage>
        <taxon>Bacteria</taxon>
        <taxon>Pseudomonadati</taxon>
        <taxon>Pseudomonadota</taxon>
        <taxon>Gammaproteobacteria</taxon>
        <taxon>Enterobacterales</taxon>
        <taxon>Erwiniaceae</taxon>
        <taxon>Tatumella</taxon>
    </lineage>
</organism>
<dbReference type="Gene3D" id="2.40.160.50">
    <property type="entry name" value="membrane protein fhac: a member of the omp85/tpsb transporter family"/>
    <property type="match status" value="1"/>
</dbReference>
<protein>
    <submittedName>
        <fullName evidence="5">Membrane protein</fullName>
    </submittedName>
</protein>
<dbReference type="STRING" id="642227.HA49_15840"/>
<evidence type="ECO:0000256" key="2">
    <source>
        <dbReference type="ARBA" id="ARBA00023136"/>
    </source>
</evidence>